<dbReference type="RefSeq" id="WP_216960518.1">
    <property type="nucleotide sequence ID" value="NZ_JAHOPB010000001.1"/>
</dbReference>
<evidence type="ECO:0000313" key="1">
    <source>
        <dbReference type="EMBL" id="MBU8874635.1"/>
    </source>
</evidence>
<gene>
    <name evidence="1" type="ORF">KQ910_12745</name>
</gene>
<comment type="caution">
    <text evidence="1">The sequence shown here is derived from an EMBL/GenBank/DDBJ whole genome shotgun (WGS) entry which is preliminary data.</text>
</comment>
<dbReference type="Proteomes" id="UP000727907">
    <property type="component" value="Unassembled WGS sequence"/>
</dbReference>
<sequence>MKSWVLAGAISLVAAVVAALAFGAWKNSDFVDGQSDRLRMEGTFVNGFYDQGIEDVGFIAQPDKHVTARRLLDSRVIYDASYTTGPDRFRVVPKVEGALRCLLQFGDSFTFGEGVDDDETSAAQIVARSRGEVEVKSLGIGGWGPHQFLAGLQSGRFQRVINCKPTDAVYLFIPAHTARAAGRGKWDRFGPLFVVDDNGRPVREGNFNTVGRSWRELIGFNRLTEEEEEELAAALIAEASRELERLYPGIRFHVFTWDGTTAGVIARLTAQGLRVHTIRQIIPDYSDAYLIAPPYEYHPTPAAYERVAEYFLTLGR</sequence>
<organism evidence="1 2">
    <name type="scientific">Reyranella humidisoli</name>
    <dbReference type="NCBI Taxonomy" id="2849149"/>
    <lineage>
        <taxon>Bacteria</taxon>
        <taxon>Pseudomonadati</taxon>
        <taxon>Pseudomonadota</taxon>
        <taxon>Alphaproteobacteria</taxon>
        <taxon>Hyphomicrobiales</taxon>
        <taxon>Reyranellaceae</taxon>
        <taxon>Reyranella</taxon>
    </lineage>
</organism>
<keyword evidence="1" id="KW-0378">Hydrolase</keyword>
<evidence type="ECO:0000313" key="2">
    <source>
        <dbReference type="Proteomes" id="UP000727907"/>
    </source>
</evidence>
<dbReference type="GO" id="GO:0016787">
    <property type="term" value="F:hydrolase activity"/>
    <property type="evidence" value="ECO:0007669"/>
    <property type="project" value="UniProtKB-KW"/>
</dbReference>
<name>A0ABS6IN77_9HYPH</name>
<accession>A0ABS6IN77</accession>
<dbReference type="EMBL" id="JAHOPB010000001">
    <property type="protein sequence ID" value="MBU8874635.1"/>
    <property type="molecule type" value="Genomic_DNA"/>
</dbReference>
<protein>
    <submittedName>
        <fullName evidence="1">SGNH/GDSL hydrolase family protein</fullName>
    </submittedName>
</protein>
<proteinExistence type="predicted"/>
<reference evidence="1 2" key="1">
    <citation type="submission" date="2021-06" db="EMBL/GenBank/DDBJ databases">
        <authorList>
            <person name="Lee D.H."/>
        </authorList>
    </citation>
    <scope>NUCLEOTIDE SEQUENCE [LARGE SCALE GENOMIC DNA]</scope>
    <source>
        <strain evidence="1 2">MMS21-HV4-11</strain>
    </source>
</reference>
<keyword evidence="2" id="KW-1185">Reference proteome</keyword>